<evidence type="ECO:0000256" key="1">
    <source>
        <dbReference type="ARBA" id="ARBA00009820"/>
    </source>
</evidence>
<dbReference type="Pfam" id="PF26549">
    <property type="entry name" value="Tricorn_N"/>
    <property type="match status" value="1"/>
</dbReference>
<evidence type="ECO:0000313" key="3">
    <source>
        <dbReference type="Proteomes" id="UP000320496"/>
    </source>
</evidence>
<protein>
    <submittedName>
        <fullName evidence="2">Translocation protein TolB</fullName>
    </submittedName>
</protein>
<dbReference type="EMBL" id="CP036275">
    <property type="protein sequence ID" value="QDU38915.1"/>
    <property type="molecule type" value="Genomic_DNA"/>
</dbReference>
<dbReference type="SUPFAM" id="SSF82171">
    <property type="entry name" value="DPP6 N-terminal domain-like"/>
    <property type="match status" value="1"/>
</dbReference>
<dbReference type="AlphaFoldDB" id="A0A517Z8X0"/>
<dbReference type="InterPro" id="IPR011042">
    <property type="entry name" value="6-blade_b-propeller_TolB-like"/>
</dbReference>
<evidence type="ECO:0000313" key="2">
    <source>
        <dbReference type="EMBL" id="QDU38915.1"/>
    </source>
</evidence>
<name>A0A517Z8X0_9PLAN</name>
<proteinExistence type="inferred from homology"/>
<reference evidence="2 3" key="1">
    <citation type="submission" date="2019-02" db="EMBL/GenBank/DDBJ databases">
        <title>Deep-cultivation of Planctomycetes and their phenomic and genomic characterization uncovers novel biology.</title>
        <authorList>
            <person name="Wiegand S."/>
            <person name="Jogler M."/>
            <person name="Boedeker C."/>
            <person name="Pinto D."/>
            <person name="Vollmers J."/>
            <person name="Rivas-Marin E."/>
            <person name="Kohn T."/>
            <person name="Peeters S.H."/>
            <person name="Heuer A."/>
            <person name="Rast P."/>
            <person name="Oberbeckmann S."/>
            <person name="Bunk B."/>
            <person name="Jeske O."/>
            <person name="Meyerdierks A."/>
            <person name="Storesund J.E."/>
            <person name="Kallscheuer N."/>
            <person name="Luecker S."/>
            <person name="Lage O.M."/>
            <person name="Pohl T."/>
            <person name="Merkel B.J."/>
            <person name="Hornburger P."/>
            <person name="Mueller R.-W."/>
            <person name="Bruemmer F."/>
            <person name="Labrenz M."/>
            <person name="Spormann A.M."/>
            <person name="Op den Camp H."/>
            <person name="Overmann J."/>
            <person name="Amann R."/>
            <person name="Jetten M.S.M."/>
            <person name="Mascher T."/>
            <person name="Medema M.H."/>
            <person name="Devos D.P."/>
            <person name="Kaster A.-K."/>
            <person name="Ovreas L."/>
            <person name="Rohde M."/>
            <person name="Galperin M.Y."/>
            <person name="Jogler C."/>
        </authorList>
    </citation>
    <scope>NUCLEOTIDE SEQUENCE [LARGE SCALE GENOMIC DNA]</scope>
    <source>
        <strain evidence="2 3">Mal4</strain>
    </source>
</reference>
<dbReference type="InterPro" id="IPR011659">
    <property type="entry name" value="WD40"/>
</dbReference>
<dbReference type="KEGG" id="mri:Mal4_32470"/>
<gene>
    <name evidence="2" type="ORF">Mal4_32470</name>
</gene>
<dbReference type="PANTHER" id="PTHR36842">
    <property type="entry name" value="PROTEIN TOLB HOMOLOG"/>
    <property type="match status" value="1"/>
</dbReference>
<sequence length="378" mass="42466">MVAPRVHTRSMGNRRNFRSGKIGRTVSPVAMAWIALILTVLPLQADDPAAGRPEQAAAQQEAEFLGDVRQVTFGLPRAGEGYFSPDGETIVFQAYPVGYPFYQIYVQPLDERVPFRISPGRGRTTCAYFTPDGDRILFASAHTNPDVEQIEAEARQLAAEGGRRRYQWDFDPHMDIYVVNADGTGMKQLTDAPGYDAEGSYSPDGSQIVFTSTRDGDPDLYIMNADGSNVRQLTDVDGYDGGPFFSPDGNWVIFRSDRQQEHMLQIFAISTDGKTEVQLTDDLNTVNWAPYFHPSGKYIVWTRADYSRGPRFANFDLYTMDIESDEKTFRGGKTQRITFHEKADVLPVFSPDGSKLMWTSSRTEDGSSQLWIADWLRD</sequence>
<keyword evidence="3" id="KW-1185">Reference proteome</keyword>
<organism evidence="2 3">
    <name type="scientific">Maioricimonas rarisocia</name>
    <dbReference type="NCBI Taxonomy" id="2528026"/>
    <lineage>
        <taxon>Bacteria</taxon>
        <taxon>Pseudomonadati</taxon>
        <taxon>Planctomycetota</taxon>
        <taxon>Planctomycetia</taxon>
        <taxon>Planctomycetales</taxon>
        <taxon>Planctomycetaceae</taxon>
        <taxon>Maioricimonas</taxon>
    </lineage>
</organism>
<dbReference type="Pfam" id="PF07676">
    <property type="entry name" value="PD40"/>
    <property type="match status" value="3"/>
</dbReference>
<dbReference type="Gene3D" id="2.120.10.30">
    <property type="entry name" value="TolB, C-terminal domain"/>
    <property type="match status" value="3"/>
</dbReference>
<comment type="similarity">
    <text evidence="1">Belongs to the TolB family.</text>
</comment>
<dbReference type="Proteomes" id="UP000320496">
    <property type="component" value="Chromosome"/>
</dbReference>
<dbReference type="PANTHER" id="PTHR36842:SF1">
    <property type="entry name" value="PROTEIN TOLB"/>
    <property type="match status" value="1"/>
</dbReference>
<accession>A0A517Z8X0</accession>